<evidence type="ECO:0000313" key="4">
    <source>
        <dbReference type="Proteomes" id="UP001211907"/>
    </source>
</evidence>
<keyword evidence="1" id="KW-0472">Membrane</keyword>
<name>A0AAD5XL09_9FUNG</name>
<dbReference type="PANTHER" id="PTHR43319">
    <property type="entry name" value="BETA-LACTAMASE-RELATED"/>
    <property type="match status" value="1"/>
</dbReference>
<keyword evidence="1" id="KW-0812">Transmembrane</keyword>
<feature type="domain" description="Beta-lactamase-related" evidence="2">
    <location>
        <begin position="77"/>
        <end position="239"/>
    </location>
</feature>
<proteinExistence type="predicted"/>
<dbReference type="Pfam" id="PF00144">
    <property type="entry name" value="Beta-lactamase"/>
    <property type="match status" value="1"/>
</dbReference>
<dbReference type="Proteomes" id="UP001211907">
    <property type="component" value="Unassembled WGS sequence"/>
</dbReference>
<dbReference type="AlphaFoldDB" id="A0AAD5XL09"/>
<comment type="caution">
    <text evidence="3">The sequence shown here is derived from an EMBL/GenBank/DDBJ whole genome shotgun (WGS) entry which is preliminary data.</text>
</comment>
<dbReference type="InterPro" id="IPR052907">
    <property type="entry name" value="Beta-lactamase/esterase"/>
</dbReference>
<organism evidence="3 4">
    <name type="scientific">Physocladia obscura</name>
    <dbReference type="NCBI Taxonomy" id="109957"/>
    <lineage>
        <taxon>Eukaryota</taxon>
        <taxon>Fungi</taxon>
        <taxon>Fungi incertae sedis</taxon>
        <taxon>Chytridiomycota</taxon>
        <taxon>Chytridiomycota incertae sedis</taxon>
        <taxon>Chytridiomycetes</taxon>
        <taxon>Chytridiales</taxon>
        <taxon>Chytriomycetaceae</taxon>
        <taxon>Physocladia</taxon>
    </lineage>
</organism>
<gene>
    <name evidence="3" type="ORF">HK100_004126</name>
</gene>
<evidence type="ECO:0000256" key="1">
    <source>
        <dbReference type="SAM" id="Phobius"/>
    </source>
</evidence>
<accession>A0AAD5XL09</accession>
<sequence length="490" mass="54431">MSETAAITAPLVIIVFLGILLTAGYLYFVRKGPAFTAKYKLFGLSPPPKVKANGFTAPGYERLKELIQKEFEDGYDFGSQFAAYVNGELVADIASGFTDQSYTTPYTPYNLQLVFSSSKFVTSSVFLHLVNTSRINLDDLVTKYWPEFGAGNKHNVTVAQILHHRGGVAYLDKDRVPTPEDLVNLDVLAQKIAAQPHNFNGAEVSAYHAVTRGWFLNEIVRRATGGKTIRDIMYDEVMPIINAKRAEGVEPFEFNYGIPDEPLERAEAVKAKLVKLSGFTLLQKIFFILTPRGLLKALGLYAIPQGLINALLKKGSPQNNSLFRSGPDFTGREKEFPWNYNDETLLHSQSPSFACLTNARSLAHLAEQLRKSHISDTDGLISKATFAEGMESMKLLHDEVLDAEIQFLKIGFAKLNHGFGAEGYGSYVATDVCFYGWSGAGGSIVCFDLEYGISFSYAMNFCHHQTIGDQRSWILIEELVRVVKELRRVG</sequence>
<dbReference type="EMBL" id="JADGJH010000208">
    <property type="protein sequence ID" value="KAJ3133702.1"/>
    <property type="molecule type" value="Genomic_DNA"/>
</dbReference>
<dbReference type="InterPro" id="IPR001466">
    <property type="entry name" value="Beta-lactam-related"/>
</dbReference>
<keyword evidence="1" id="KW-1133">Transmembrane helix</keyword>
<evidence type="ECO:0000259" key="2">
    <source>
        <dbReference type="Pfam" id="PF00144"/>
    </source>
</evidence>
<evidence type="ECO:0000313" key="3">
    <source>
        <dbReference type="EMBL" id="KAJ3133702.1"/>
    </source>
</evidence>
<dbReference type="SUPFAM" id="SSF56601">
    <property type="entry name" value="beta-lactamase/transpeptidase-like"/>
    <property type="match status" value="1"/>
</dbReference>
<dbReference type="PANTHER" id="PTHR43319:SF3">
    <property type="entry name" value="BETA-LACTAMASE-RELATED DOMAIN-CONTAINING PROTEIN"/>
    <property type="match status" value="1"/>
</dbReference>
<dbReference type="Gene3D" id="3.40.710.10">
    <property type="entry name" value="DD-peptidase/beta-lactamase superfamily"/>
    <property type="match status" value="1"/>
</dbReference>
<protein>
    <recommendedName>
        <fullName evidence="2">Beta-lactamase-related domain-containing protein</fullName>
    </recommendedName>
</protein>
<reference evidence="3" key="1">
    <citation type="submission" date="2020-05" db="EMBL/GenBank/DDBJ databases">
        <title>Phylogenomic resolution of chytrid fungi.</title>
        <authorList>
            <person name="Stajich J.E."/>
            <person name="Amses K."/>
            <person name="Simmons R."/>
            <person name="Seto K."/>
            <person name="Myers J."/>
            <person name="Bonds A."/>
            <person name="Quandt C.A."/>
            <person name="Barry K."/>
            <person name="Liu P."/>
            <person name="Grigoriev I."/>
            <person name="Longcore J.E."/>
            <person name="James T.Y."/>
        </authorList>
    </citation>
    <scope>NUCLEOTIDE SEQUENCE</scope>
    <source>
        <strain evidence="3">JEL0513</strain>
    </source>
</reference>
<feature type="transmembrane region" description="Helical" evidence="1">
    <location>
        <begin position="6"/>
        <end position="28"/>
    </location>
</feature>
<dbReference type="InterPro" id="IPR012338">
    <property type="entry name" value="Beta-lactam/transpept-like"/>
</dbReference>
<keyword evidence="4" id="KW-1185">Reference proteome</keyword>